<reference evidence="2 3" key="1">
    <citation type="submission" date="2024-08" db="EMBL/GenBank/DDBJ databases">
        <title>Gnathostoma spinigerum genome.</title>
        <authorList>
            <person name="Gonzalez-Bertolin B."/>
            <person name="Monzon S."/>
            <person name="Zaballos A."/>
            <person name="Jimenez P."/>
            <person name="Dekumyoy P."/>
            <person name="Varona S."/>
            <person name="Cuesta I."/>
            <person name="Sumanam S."/>
            <person name="Adisakwattana P."/>
            <person name="Gasser R.B."/>
            <person name="Hernandez-Gonzalez A."/>
            <person name="Young N.D."/>
            <person name="Perteguer M.J."/>
        </authorList>
    </citation>
    <scope>NUCLEOTIDE SEQUENCE [LARGE SCALE GENOMIC DNA]</scope>
    <source>
        <strain evidence="2">AL3</strain>
        <tissue evidence="2">Liver</tissue>
    </source>
</reference>
<keyword evidence="1" id="KW-0472">Membrane</keyword>
<accession>A0ABD6ENA4</accession>
<gene>
    <name evidence="2" type="ORF">AB6A40_008057</name>
</gene>
<keyword evidence="1" id="KW-1133">Transmembrane helix</keyword>
<evidence type="ECO:0000313" key="3">
    <source>
        <dbReference type="Proteomes" id="UP001608902"/>
    </source>
</evidence>
<evidence type="ECO:0000313" key="2">
    <source>
        <dbReference type="EMBL" id="MFH4981348.1"/>
    </source>
</evidence>
<name>A0ABD6ENA4_9BILA</name>
<dbReference type="Proteomes" id="UP001608902">
    <property type="component" value="Unassembled WGS sequence"/>
</dbReference>
<keyword evidence="3" id="KW-1185">Reference proteome</keyword>
<sequence length="173" mass="19931">MTEQLEILKVVWKAERLLEDGCHWKFHQFRYAIYYHIVVFLVEVHIQISLLVSFSCYIAMISLSLCIREIAQKCICFFRSVIVSRSFVSARSPIPPFVAVCVAYFCVLLSSPLYYVLFCQNIYFASFISIFGPLFLSIVTSNILLPLSHLAWKFLAVRLLSVRVPCTQTASQQ</sequence>
<organism evidence="2 3">
    <name type="scientific">Gnathostoma spinigerum</name>
    <dbReference type="NCBI Taxonomy" id="75299"/>
    <lineage>
        <taxon>Eukaryota</taxon>
        <taxon>Metazoa</taxon>
        <taxon>Ecdysozoa</taxon>
        <taxon>Nematoda</taxon>
        <taxon>Chromadorea</taxon>
        <taxon>Rhabditida</taxon>
        <taxon>Spirurina</taxon>
        <taxon>Gnathostomatomorpha</taxon>
        <taxon>Gnathostomatoidea</taxon>
        <taxon>Gnathostomatidae</taxon>
        <taxon>Gnathostoma</taxon>
    </lineage>
</organism>
<feature type="transmembrane region" description="Helical" evidence="1">
    <location>
        <begin position="33"/>
        <end position="60"/>
    </location>
</feature>
<proteinExistence type="predicted"/>
<feature type="transmembrane region" description="Helical" evidence="1">
    <location>
        <begin position="94"/>
        <end position="116"/>
    </location>
</feature>
<comment type="caution">
    <text evidence="2">The sequence shown here is derived from an EMBL/GenBank/DDBJ whole genome shotgun (WGS) entry which is preliminary data.</text>
</comment>
<keyword evidence="1" id="KW-0812">Transmembrane</keyword>
<feature type="transmembrane region" description="Helical" evidence="1">
    <location>
        <begin position="122"/>
        <end position="145"/>
    </location>
</feature>
<dbReference type="AlphaFoldDB" id="A0ABD6ENA4"/>
<protein>
    <submittedName>
        <fullName evidence="2">Uncharacterized protein</fullName>
    </submittedName>
</protein>
<evidence type="ECO:0000256" key="1">
    <source>
        <dbReference type="SAM" id="Phobius"/>
    </source>
</evidence>
<dbReference type="EMBL" id="JBGFUD010007032">
    <property type="protein sequence ID" value="MFH4981348.1"/>
    <property type="molecule type" value="Genomic_DNA"/>
</dbReference>